<dbReference type="GO" id="GO:0008408">
    <property type="term" value="F:3'-5' exonuclease activity"/>
    <property type="evidence" value="ECO:0007669"/>
    <property type="project" value="TreeGrafter"/>
</dbReference>
<keyword evidence="1" id="KW-0540">Nuclease</keyword>
<evidence type="ECO:0000256" key="4">
    <source>
        <dbReference type="SAM" id="MobiDB-lite"/>
    </source>
</evidence>
<dbReference type="SMART" id="SM00479">
    <property type="entry name" value="EXOIII"/>
    <property type="match status" value="1"/>
</dbReference>
<dbReference type="AlphaFoldDB" id="A0AAJ6ALS4"/>
<dbReference type="Gene3D" id="3.30.420.10">
    <property type="entry name" value="Ribonuclease H-like superfamily/Ribonuclease H"/>
    <property type="match status" value="1"/>
</dbReference>
<dbReference type="InterPro" id="IPR036397">
    <property type="entry name" value="RNaseH_sf"/>
</dbReference>
<evidence type="ECO:0000256" key="1">
    <source>
        <dbReference type="ARBA" id="ARBA00022722"/>
    </source>
</evidence>
<name>A0AAJ6ALS4_9MICC</name>
<dbReference type="Proteomes" id="UP001224674">
    <property type="component" value="Chromosome"/>
</dbReference>
<evidence type="ECO:0000259" key="5">
    <source>
        <dbReference type="SMART" id="SM00479"/>
    </source>
</evidence>
<proteinExistence type="predicted"/>
<dbReference type="PANTHER" id="PTHR30231:SF4">
    <property type="entry name" value="PROTEIN NEN2"/>
    <property type="match status" value="1"/>
</dbReference>
<keyword evidence="7" id="KW-1185">Reference proteome</keyword>
<evidence type="ECO:0000256" key="2">
    <source>
        <dbReference type="ARBA" id="ARBA00022801"/>
    </source>
</evidence>
<dbReference type="NCBIfam" id="NF005927">
    <property type="entry name" value="PRK07942.1"/>
    <property type="match status" value="1"/>
</dbReference>
<keyword evidence="2" id="KW-0378">Hydrolase</keyword>
<accession>A0AAJ6ALS4</accession>
<evidence type="ECO:0000313" key="7">
    <source>
        <dbReference type="Proteomes" id="UP001224674"/>
    </source>
</evidence>
<feature type="domain" description="Exonuclease" evidence="5">
    <location>
        <begin position="13"/>
        <end position="188"/>
    </location>
</feature>
<dbReference type="InterPro" id="IPR013520">
    <property type="entry name" value="Ribonucl_H"/>
</dbReference>
<keyword evidence="3 6" id="KW-0269">Exonuclease</keyword>
<sequence length="239" mass="26160">MAPRPDQPWHCGAMVGFDLETTGRDPRQARIVTASLVVVDPQRVQRANAEWLLNPGVEIPAEATAVHGISTEYAHMHGTAAREGIDQIAGTLADFMAAGFPVVAYNGVYDFTVLTAEIARHGLETLTISGVVDPYVLDKQVDTYRKGGRTLGKVAEIYQVRLDNAHASAADALAGVEIAYAIAEKYPKLSVPLSELFELQKRWKSAQAESFEAYLRRSKDPEATVSRHWPVEDLDGSTR</sequence>
<gene>
    <name evidence="6" type="ORF">QDX21_00160</name>
</gene>
<reference evidence="6 7" key="1">
    <citation type="submission" date="2023-03" db="EMBL/GenBank/DDBJ databases">
        <title>Complete genome sequences of several Auritidibacter ignavus strains isolated from ear infections.</title>
        <authorList>
            <person name="Baehr T."/>
            <person name="Baumhoegger A.M."/>
        </authorList>
    </citation>
    <scope>NUCLEOTIDE SEQUENCE [LARGE SCALE GENOMIC DNA]</scope>
    <source>
        <strain evidence="6 7">BABAE-6</strain>
    </source>
</reference>
<dbReference type="GO" id="GO:0003676">
    <property type="term" value="F:nucleic acid binding"/>
    <property type="evidence" value="ECO:0007669"/>
    <property type="project" value="InterPro"/>
</dbReference>
<evidence type="ECO:0000256" key="3">
    <source>
        <dbReference type="ARBA" id="ARBA00022839"/>
    </source>
</evidence>
<protein>
    <submittedName>
        <fullName evidence="6">Exonuclease domain-containing protein</fullName>
    </submittedName>
</protein>
<feature type="region of interest" description="Disordered" evidence="4">
    <location>
        <begin position="218"/>
        <end position="239"/>
    </location>
</feature>
<dbReference type="PANTHER" id="PTHR30231">
    <property type="entry name" value="DNA POLYMERASE III SUBUNIT EPSILON"/>
    <property type="match status" value="1"/>
</dbReference>
<evidence type="ECO:0000313" key="6">
    <source>
        <dbReference type="EMBL" id="WGH94564.1"/>
    </source>
</evidence>
<organism evidence="6 7">
    <name type="scientific">Auritidibacter ignavus</name>
    <dbReference type="NCBI Taxonomy" id="678932"/>
    <lineage>
        <taxon>Bacteria</taxon>
        <taxon>Bacillati</taxon>
        <taxon>Actinomycetota</taxon>
        <taxon>Actinomycetes</taxon>
        <taxon>Micrococcales</taxon>
        <taxon>Micrococcaceae</taxon>
        <taxon>Auritidibacter</taxon>
    </lineage>
</organism>
<dbReference type="GO" id="GO:0005829">
    <property type="term" value="C:cytosol"/>
    <property type="evidence" value="ECO:0007669"/>
    <property type="project" value="TreeGrafter"/>
</dbReference>
<dbReference type="Pfam" id="PF00929">
    <property type="entry name" value="RNase_T"/>
    <property type="match status" value="1"/>
</dbReference>
<dbReference type="CDD" id="cd06127">
    <property type="entry name" value="DEDDh"/>
    <property type="match status" value="1"/>
</dbReference>
<dbReference type="EMBL" id="CP122566">
    <property type="protein sequence ID" value="WGH94564.1"/>
    <property type="molecule type" value="Genomic_DNA"/>
</dbReference>
<dbReference type="InterPro" id="IPR012337">
    <property type="entry name" value="RNaseH-like_sf"/>
</dbReference>
<dbReference type="SUPFAM" id="SSF53098">
    <property type="entry name" value="Ribonuclease H-like"/>
    <property type="match status" value="1"/>
</dbReference>